<sequence>MKPKKRGKGILSRLLMAFFLRRKTPKIGIYGPPNAGKTTLANRIIHTFVDENEDIGTASDMPHETRRAVRRSGIMVDLKSKSMQSPDTNHGSDPESKVKERKEKAKGRLKLDVVDTPGLATKIDFHDFMAYGLEEEEAKRRAKEATEGVIEAIKWLDDIDGVVLLMDATEDPYTQTNVIIIGNMEARGTPIIIAANKVDLADAAPERIMNAFPQHTVIPISALKGENMERLYEEMARRFR</sequence>
<evidence type="ECO:0000256" key="1">
    <source>
        <dbReference type="ARBA" id="ARBA00007921"/>
    </source>
</evidence>
<dbReference type="PRINTS" id="PR00449">
    <property type="entry name" value="RASTRNSFRMNG"/>
</dbReference>
<feature type="region of interest" description="Disordered" evidence="2">
    <location>
        <begin position="55"/>
        <end position="104"/>
    </location>
</feature>
<dbReference type="EMBL" id="MT631452">
    <property type="protein sequence ID" value="QNO50807.1"/>
    <property type="molecule type" value="Genomic_DNA"/>
</dbReference>
<evidence type="ECO:0000259" key="3">
    <source>
        <dbReference type="SMART" id="SM00382"/>
    </source>
</evidence>
<dbReference type="GO" id="GO:0005525">
    <property type="term" value="F:GTP binding"/>
    <property type="evidence" value="ECO:0007669"/>
    <property type="project" value="InterPro"/>
</dbReference>
<reference evidence="4" key="1">
    <citation type="submission" date="2020-06" db="EMBL/GenBank/DDBJ databases">
        <title>Unique genomic features of the anaerobic methanotrophic archaea.</title>
        <authorList>
            <person name="Chadwick G.L."/>
            <person name="Skennerton C.T."/>
            <person name="Laso-Perez R."/>
            <person name="Leu A.O."/>
            <person name="Speth D.R."/>
            <person name="Yu H."/>
            <person name="Morgan-Lang C."/>
            <person name="Hatzenpichler R."/>
            <person name="Goudeau D."/>
            <person name="Malmstrom R."/>
            <person name="Brazelton W.J."/>
            <person name="Woyke T."/>
            <person name="Hallam S.J."/>
            <person name="Tyson G.W."/>
            <person name="Wegener G."/>
            <person name="Boetius A."/>
            <person name="Orphan V."/>
        </authorList>
    </citation>
    <scope>NUCLEOTIDE SEQUENCE</scope>
</reference>
<dbReference type="PANTHER" id="PTHR42698">
    <property type="entry name" value="GTPASE ERA"/>
    <property type="match status" value="1"/>
</dbReference>
<dbReference type="InterPro" id="IPR005662">
    <property type="entry name" value="GTPase_Era-like"/>
</dbReference>
<dbReference type="InterPro" id="IPR003593">
    <property type="entry name" value="AAA+_ATPase"/>
</dbReference>
<accession>A0A7G9YS23</accession>
<organism evidence="4">
    <name type="scientific">Candidatus Methanophagaceae archaeon ANME-1 ERB6</name>
    <dbReference type="NCBI Taxonomy" id="2759912"/>
    <lineage>
        <taxon>Archaea</taxon>
        <taxon>Methanobacteriati</taxon>
        <taxon>Methanobacteriota</taxon>
        <taxon>Stenosarchaea group</taxon>
        <taxon>Methanomicrobia</taxon>
        <taxon>Candidatus Methanophagales</taxon>
        <taxon>Candidatus Methanophagaceae</taxon>
    </lineage>
</organism>
<dbReference type="InterPro" id="IPR005225">
    <property type="entry name" value="Small_GTP-bd"/>
</dbReference>
<dbReference type="Pfam" id="PF01926">
    <property type="entry name" value="MMR_HSR1"/>
    <property type="match status" value="1"/>
</dbReference>
<dbReference type="SMART" id="SM00382">
    <property type="entry name" value="AAA"/>
    <property type="match status" value="1"/>
</dbReference>
<name>A0A7G9YS23_9EURY</name>
<dbReference type="GO" id="GO:0043024">
    <property type="term" value="F:ribosomal small subunit binding"/>
    <property type="evidence" value="ECO:0007669"/>
    <property type="project" value="TreeGrafter"/>
</dbReference>
<gene>
    <name evidence="4" type="primary">der</name>
    <name evidence="4" type="ORF">GLJDJJHM_00011</name>
</gene>
<evidence type="ECO:0000313" key="4">
    <source>
        <dbReference type="EMBL" id="QNO50807.1"/>
    </source>
</evidence>
<dbReference type="NCBIfam" id="TIGR00231">
    <property type="entry name" value="small_GTP"/>
    <property type="match status" value="1"/>
</dbReference>
<feature type="domain" description="AAA+ ATPase" evidence="3">
    <location>
        <begin position="23"/>
        <end position="222"/>
    </location>
</feature>
<dbReference type="InterPro" id="IPR006073">
    <property type="entry name" value="GTP-bd"/>
</dbReference>
<dbReference type="CDD" id="cd00880">
    <property type="entry name" value="Era_like"/>
    <property type="match status" value="1"/>
</dbReference>
<dbReference type="InterPro" id="IPR027417">
    <property type="entry name" value="P-loop_NTPase"/>
</dbReference>
<dbReference type="Gene3D" id="3.40.50.300">
    <property type="entry name" value="P-loop containing nucleotide triphosphate hydrolases"/>
    <property type="match status" value="1"/>
</dbReference>
<feature type="compositionally biased region" description="Basic and acidic residues" evidence="2">
    <location>
        <begin position="90"/>
        <end position="103"/>
    </location>
</feature>
<dbReference type="PANTHER" id="PTHR42698:SF1">
    <property type="entry name" value="GTPASE ERA, MITOCHONDRIAL"/>
    <property type="match status" value="1"/>
</dbReference>
<evidence type="ECO:0000256" key="2">
    <source>
        <dbReference type="SAM" id="MobiDB-lite"/>
    </source>
</evidence>
<proteinExistence type="inferred from homology"/>
<protein>
    <submittedName>
        <fullName evidence="4">GTPase Der</fullName>
    </submittedName>
</protein>
<dbReference type="SUPFAM" id="SSF52540">
    <property type="entry name" value="P-loop containing nucleoside triphosphate hydrolases"/>
    <property type="match status" value="1"/>
</dbReference>
<dbReference type="GO" id="GO:0000028">
    <property type="term" value="P:ribosomal small subunit assembly"/>
    <property type="evidence" value="ECO:0007669"/>
    <property type="project" value="TreeGrafter"/>
</dbReference>
<comment type="similarity">
    <text evidence="1">Belongs to the TRAFAC class TrmE-Era-EngA-EngB-Septin-like GTPase superfamily. Era GTPase family.</text>
</comment>
<dbReference type="AlphaFoldDB" id="A0A7G9YS23"/>
<dbReference type="GO" id="GO:0019843">
    <property type="term" value="F:rRNA binding"/>
    <property type="evidence" value="ECO:0007669"/>
    <property type="project" value="TreeGrafter"/>
</dbReference>